<feature type="transmembrane region" description="Helical" evidence="2">
    <location>
        <begin position="308"/>
        <end position="326"/>
    </location>
</feature>
<evidence type="ECO:0000256" key="2">
    <source>
        <dbReference type="SAM" id="Phobius"/>
    </source>
</evidence>
<feature type="region of interest" description="Disordered" evidence="1">
    <location>
        <begin position="1"/>
        <end position="27"/>
    </location>
</feature>
<keyword evidence="2" id="KW-0812">Transmembrane</keyword>
<evidence type="ECO:0000313" key="4">
    <source>
        <dbReference type="Proteomes" id="UP000198418"/>
    </source>
</evidence>
<feature type="region of interest" description="Disordered" evidence="1">
    <location>
        <begin position="336"/>
        <end position="355"/>
    </location>
</feature>
<keyword evidence="4" id="KW-1185">Reference proteome</keyword>
<dbReference type="Proteomes" id="UP000198418">
    <property type="component" value="Unassembled WGS sequence"/>
</dbReference>
<accession>A0A212S6J6</accession>
<feature type="transmembrane region" description="Helical" evidence="2">
    <location>
        <begin position="274"/>
        <end position="296"/>
    </location>
</feature>
<gene>
    <name evidence="3" type="ORF">SAMN06265338_11420</name>
</gene>
<evidence type="ECO:0000256" key="1">
    <source>
        <dbReference type="SAM" id="MobiDB-lite"/>
    </source>
</evidence>
<name>A0A212S6J6_RHOAC</name>
<dbReference type="AlphaFoldDB" id="A0A212S6J6"/>
<sequence>MTSDDALDEPASGTQAPVARRLRNGRRTALQPLTHHEIMRLIEPFIRRGHHVDLQASQRIERRLTFKPISHDSDTPAYDGACERLELENLQAETYRLTRTLTLRCGAAAKLTTEGEDLGALLDRLGSVPLQRLFQWVGAIPIAQSYRLTPAAGSEGAAPHMALTAAEARLDGLTFALNADTGRGYPAEIELTPQAEHLLDLPDDLLAALGWDWRVLRRRGTMWRASVRAPSREPGRSRRIEAASKAAVAHLARTLAEPPRRFHERFRWARWAVVFRRTIPLLFSLVLLVGGLALTLEGVSDESPFRMLLFNFPPVLLLVFFSMRELPRFEIPPLPRPSRAPSWRKAQNGAGGPGA</sequence>
<evidence type="ECO:0000313" key="3">
    <source>
        <dbReference type="EMBL" id="SNB80911.1"/>
    </source>
</evidence>
<reference evidence="4" key="1">
    <citation type="submission" date="2017-06" db="EMBL/GenBank/DDBJ databases">
        <authorList>
            <person name="Varghese N."/>
            <person name="Submissions S."/>
        </authorList>
    </citation>
    <scope>NUCLEOTIDE SEQUENCE [LARGE SCALE GENOMIC DNA]</scope>
    <source>
        <strain evidence="4">DSM 137</strain>
    </source>
</reference>
<proteinExistence type="predicted"/>
<keyword evidence="2" id="KW-1133">Transmembrane helix</keyword>
<dbReference type="EMBL" id="FYDG01000014">
    <property type="protein sequence ID" value="SNB80911.1"/>
    <property type="molecule type" value="Genomic_DNA"/>
</dbReference>
<organism evidence="3 4">
    <name type="scientific">Rhodoblastus acidophilus</name>
    <name type="common">Rhodopseudomonas acidophila</name>
    <dbReference type="NCBI Taxonomy" id="1074"/>
    <lineage>
        <taxon>Bacteria</taxon>
        <taxon>Pseudomonadati</taxon>
        <taxon>Pseudomonadota</taxon>
        <taxon>Alphaproteobacteria</taxon>
        <taxon>Hyphomicrobiales</taxon>
        <taxon>Rhodoblastaceae</taxon>
        <taxon>Rhodoblastus</taxon>
    </lineage>
</organism>
<keyword evidence="2" id="KW-0472">Membrane</keyword>
<protein>
    <submittedName>
        <fullName evidence="3">Uncharacterized protein</fullName>
    </submittedName>
</protein>